<dbReference type="SUPFAM" id="SSF56219">
    <property type="entry name" value="DNase I-like"/>
    <property type="match status" value="1"/>
</dbReference>
<feature type="domain" description="Inositol polyphosphate-related phosphatase" evidence="2">
    <location>
        <begin position="37"/>
        <end position="471"/>
    </location>
</feature>
<dbReference type="InterPro" id="IPR013783">
    <property type="entry name" value="Ig-like_fold"/>
</dbReference>
<dbReference type="EMBL" id="PEDP01000030">
    <property type="protein sequence ID" value="POS88115.1"/>
    <property type="molecule type" value="Genomic_DNA"/>
</dbReference>
<proteinExistence type="predicted"/>
<dbReference type="InterPro" id="IPR048869">
    <property type="entry name" value="OCRL-1_2_ASH"/>
</dbReference>
<dbReference type="InterPro" id="IPR046985">
    <property type="entry name" value="IP5"/>
</dbReference>
<dbReference type="PANTHER" id="PTHR11200">
    <property type="entry name" value="INOSITOL 5-PHOSPHATASE"/>
    <property type="match status" value="1"/>
</dbReference>
<dbReference type="SMART" id="SM00128">
    <property type="entry name" value="IPPc"/>
    <property type="match status" value="1"/>
</dbReference>
<dbReference type="InterPro" id="IPR000300">
    <property type="entry name" value="IPPc"/>
</dbReference>
<name>A0A2S4Q1F1_9PEZI</name>
<protein>
    <recommendedName>
        <fullName evidence="2">Inositol polyphosphate-related phosphatase domain-containing protein</fullName>
    </recommendedName>
</protein>
<dbReference type="Gene3D" id="3.60.10.10">
    <property type="entry name" value="Endonuclease/exonuclease/phosphatase"/>
    <property type="match status" value="1"/>
</dbReference>
<dbReference type="Pfam" id="PF21310">
    <property type="entry name" value="OCRL-like_ASH"/>
    <property type="match status" value="1"/>
</dbReference>
<sequence length="1029" mass="116145">MTDHESITESQDIPIVSNTESFSKAVYERYNEYTRPQKLKLKIGSWNTAARFGTENDLAAWFVHGDGQSDHTSKFDKEKSKITEGVEVMATTEIAAQTDQIKDLEKLSSDDYYQRTFEGPEEVGIYVLGLQEVTSLSTAREYIGRIYADPEPISRWRKALVEALPPGYVQIMEQQLTGLLLFIYASPSIAPKINSVSTVSIGTGVIGYLGNKGAIVTRIVLADTTSIVFVNSHLASGTEPQQLERRFWDIEQILQRTKFEPISSTGYFKNNQDRIGDEDFIFWFGDLNFRLDGLPGDEVRRLLMIMSNEACKDESKPWNITDDEIKEDQTFVIHSDSDDENYDGSENKYESKAEKLNLENTSSNSQELDNYVSDPSQDPASLQSTLNCLLPHDQLKCAQANLRILHDGWKEGPILFLPTYKYDIGAELTFDSSEKKRAPSWCDRILYRTRRDKDQYEEKCKKNIVPPPEKDKDFENKKKTDAKNQENLLYDYNPDEDVDNPREEYNGSDPSQVIHEEKIDLDIYTSNQKVSSSDHKPIHATFTLTYDVILHELKAKIQQEVVRNLDRAENERRPEVTIIIDHSSDDQCTEPSEGAIDAVDFGKVAFNQKIIRSLTIANTSRALATVCFLDRKGATEKEFSDSSRWLSVYFSDPGIASDGSAAKVAKTDVTLEPGDTINATLEVIVVDIDLVRALNENSLQLEDILVLRVSDGPDHFIPIHGTWLQTCLGRSINELLQIPDGGVRNLPPPKNNEMLVSPSHDSKFSAPRELYKLTGAVQSLIERVMADSNILENASLPQDAPGWPFDSKHWVFKNSPERDNYLQLVIQALDTGQNLTEVFTPEMLAIEKLEVISEALLLFLSYLSDGIVTHNLWLSLEKAFADRGISSEETKFRTLDILSAEPNHNISFVFLTSMLAQVIAELASVSSNSNGINNVYQLSSKPLSSVTTINLVLRKSMSWKVKSTSLEIPLSSSPLSFPDSTLARRELITKAMSKIFVPLIFRDIEDMKDRQKRIIEEKRITILQSFLTL</sequence>
<feature type="compositionally biased region" description="Basic and acidic residues" evidence="1">
    <location>
        <begin position="468"/>
        <end position="484"/>
    </location>
</feature>
<dbReference type="OrthoDB" id="7862313at2759"/>
<dbReference type="AlphaFoldDB" id="A0A2S4Q1F1"/>
<dbReference type="InterPro" id="IPR036691">
    <property type="entry name" value="Endo/exonu/phosph_ase_sf"/>
</dbReference>
<dbReference type="PANTHER" id="PTHR11200:SF300">
    <property type="entry name" value="TYPE II INOSITOL 1,4,5-TRISPHOSPHATE 5-PHOSPHATASE"/>
    <property type="match status" value="1"/>
</dbReference>
<feature type="region of interest" description="Disordered" evidence="1">
    <location>
        <begin position="458"/>
        <end position="510"/>
    </location>
</feature>
<keyword evidence="4" id="KW-1185">Reference proteome</keyword>
<comment type="caution">
    <text evidence="3">The sequence shown here is derived from an EMBL/GenBank/DDBJ whole genome shotgun (WGS) entry which is preliminary data.</text>
</comment>
<evidence type="ECO:0000313" key="4">
    <source>
        <dbReference type="Proteomes" id="UP000237438"/>
    </source>
</evidence>
<dbReference type="GO" id="GO:0046856">
    <property type="term" value="P:phosphatidylinositol dephosphorylation"/>
    <property type="evidence" value="ECO:0007669"/>
    <property type="project" value="InterPro"/>
</dbReference>
<evidence type="ECO:0000256" key="1">
    <source>
        <dbReference type="SAM" id="MobiDB-lite"/>
    </source>
</evidence>
<dbReference type="Proteomes" id="UP000237438">
    <property type="component" value="Unassembled WGS sequence"/>
</dbReference>
<dbReference type="GO" id="GO:0004439">
    <property type="term" value="F:phosphatidylinositol-4,5-bisphosphate 5-phosphatase activity"/>
    <property type="evidence" value="ECO:0007669"/>
    <property type="project" value="TreeGrafter"/>
</dbReference>
<dbReference type="Gene3D" id="2.60.40.10">
    <property type="entry name" value="Immunoglobulins"/>
    <property type="match status" value="1"/>
</dbReference>
<organism evidence="3 4">
    <name type="scientific">Erysiphe pulchra</name>
    <dbReference type="NCBI Taxonomy" id="225359"/>
    <lineage>
        <taxon>Eukaryota</taxon>
        <taxon>Fungi</taxon>
        <taxon>Dikarya</taxon>
        <taxon>Ascomycota</taxon>
        <taxon>Pezizomycotina</taxon>
        <taxon>Leotiomycetes</taxon>
        <taxon>Erysiphales</taxon>
        <taxon>Erysiphaceae</taxon>
        <taxon>Erysiphe</taxon>
    </lineage>
</organism>
<reference evidence="3 4" key="1">
    <citation type="submission" date="2017-10" db="EMBL/GenBank/DDBJ databases">
        <title>Development of genomic resources for the powdery mildew, Erysiphe pulchra.</title>
        <authorList>
            <person name="Wadl P.A."/>
            <person name="Mack B.M."/>
            <person name="Moore G."/>
            <person name="Beltz S.B."/>
        </authorList>
    </citation>
    <scope>NUCLEOTIDE SEQUENCE [LARGE SCALE GENOMIC DNA]</scope>
    <source>
        <strain evidence="3">Cflorida</strain>
    </source>
</reference>
<dbReference type="Pfam" id="PF22669">
    <property type="entry name" value="Exo_endo_phos2"/>
    <property type="match status" value="2"/>
</dbReference>
<evidence type="ECO:0000259" key="2">
    <source>
        <dbReference type="SMART" id="SM00128"/>
    </source>
</evidence>
<gene>
    <name evidence="3" type="ORF">EPUL_001088</name>
</gene>
<accession>A0A2S4Q1F1</accession>
<evidence type="ECO:0000313" key="3">
    <source>
        <dbReference type="EMBL" id="POS88115.1"/>
    </source>
</evidence>
<dbReference type="STRING" id="225359.A0A2S4Q1F1"/>